<evidence type="ECO:0000313" key="9">
    <source>
        <dbReference type="EMBL" id="UMM42419.1"/>
    </source>
</evidence>
<keyword evidence="5" id="KW-0407">Ion channel</keyword>
<protein>
    <submittedName>
        <fullName evidence="9">Uncharacterized protein</fullName>
    </submittedName>
</protein>
<feature type="compositionally biased region" description="Acidic residues" evidence="6">
    <location>
        <begin position="639"/>
        <end position="655"/>
    </location>
</feature>
<reference evidence="9 10" key="1">
    <citation type="submission" date="2022-04" db="EMBL/GenBank/DDBJ databases">
        <title>Chromosome-level reference genomes for two strains of Caenorhabditis briggsae: an improved platform for comparative genomics.</title>
        <authorList>
            <person name="Stevens L."/>
            <person name="Andersen E."/>
        </authorList>
    </citation>
    <scope>NUCLEOTIDE SEQUENCE [LARGE SCALE GENOMIC DNA]</scope>
    <source>
        <strain evidence="9">VX34</strain>
        <tissue evidence="9">Whole-organism</tissue>
    </source>
</reference>
<dbReference type="AlphaFoldDB" id="A0AAE9FIY1"/>
<feature type="signal peptide" evidence="5">
    <location>
        <begin position="1"/>
        <end position="23"/>
    </location>
</feature>
<dbReference type="InterPro" id="IPR036734">
    <property type="entry name" value="Neur_chan_lig-bd_sf"/>
</dbReference>
<feature type="transmembrane region" description="Helical" evidence="5">
    <location>
        <begin position="455"/>
        <end position="474"/>
    </location>
</feature>
<keyword evidence="4 5" id="KW-0472">Membrane</keyword>
<evidence type="ECO:0000259" key="7">
    <source>
        <dbReference type="Pfam" id="PF02931"/>
    </source>
</evidence>
<dbReference type="FunFam" id="2.70.170.10:FF:000027">
    <property type="entry name" value="Ligand-Gated ion Channel"/>
    <property type="match status" value="1"/>
</dbReference>
<feature type="transmembrane region" description="Helical" evidence="5">
    <location>
        <begin position="555"/>
        <end position="572"/>
    </location>
</feature>
<evidence type="ECO:0000256" key="6">
    <source>
        <dbReference type="SAM" id="MobiDB-lite"/>
    </source>
</evidence>
<evidence type="ECO:0000256" key="2">
    <source>
        <dbReference type="ARBA" id="ARBA00022692"/>
    </source>
</evidence>
<feature type="transmembrane region" description="Helical" evidence="5">
    <location>
        <begin position="422"/>
        <end position="440"/>
    </location>
</feature>
<dbReference type="GO" id="GO:0016020">
    <property type="term" value="C:membrane"/>
    <property type="evidence" value="ECO:0007669"/>
    <property type="project" value="UniProtKB-SubCell"/>
</dbReference>
<dbReference type="Proteomes" id="UP000829354">
    <property type="component" value="Chromosome X"/>
</dbReference>
<evidence type="ECO:0000256" key="1">
    <source>
        <dbReference type="ARBA" id="ARBA00004141"/>
    </source>
</evidence>
<evidence type="ECO:0000256" key="5">
    <source>
        <dbReference type="RuleBase" id="RU000687"/>
    </source>
</evidence>
<keyword evidence="3 5" id="KW-1133">Transmembrane helix</keyword>
<dbReference type="Pfam" id="PF02931">
    <property type="entry name" value="Neur_chan_LBD"/>
    <property type="match status" value="1"/>
</dbReference>
<feature type="transmembrane region" description="Helical" evidence="5">
    <location>
        <begin position="279"/>
        <end position="298"/>
    </location>
</feature>
<dbReference type="InterPro" id="IPR006201">
    <property type="entry name" value="Neur_channel"/>
</dbReference>
<keyword evidence="5" id="KW-0813">Transport</keyword>
<keyword evidence="5" id="KW-0406">Ion transport</keyword>
<name>A0AAE9FIY1_CAEBR</name>
<evidence type="ECO:0000259" key="8">
    <source>
        <dbReference type="Pfam" id="PF02932"/>
    </source>
</evidence>
<dbReference type="EMBL" id="CP092625">
    <property type="protein sequence ID" value="UMM42419.1"/>
    <property type="molecule type" value="Genomic_DNA"/>
</dbReference>
<dbReference type="InterPro" id="IPR018000">
    <property type="entry name" value="Neurotransmitter_ion_chnl_CS"/>
</dbReference>
<keyword evidence="2 5" id="KW-0812">Transmembrane</keyword>
<feature type="transmembrane region" description="Helical" evidence="5">
    <location>
        <begin position="244"/>
        <end position="267"/>
    </location>
</feature>
<feature type="region of interest" description="Disordered" evidence="6">
    <location>
        <begin position="620"/>
        <end position="655"/>
    </location>
</feature>
<dbReference type="PRINTS" id="PR00252">
    <property type="entry name" value="NRIONCHANNEL"/>
</dbReference>
<evidence type="ECO:0000313" key="10">
    <source>
        <dbReference type="Proteomes" id="UP000829354"/>
    </source>
</evidence>
<dbReference type="CDD" id="cd18989">
    <property type="entry name" value="LGIC_ECD_cation"/>
    <property type="match status" value="1"/>
</dbReference>
<feature type="transmembrane region" description="Helical" evidence="5">
    <location>
        <begin position="584"/>
        <end position="602"/>
    </location>
</feature>
<gene>
    <name evidence="9" type="ORF">L5515_018256</name>
</gene>
<keyword evidence="5" id="KW-0732">Signal</keyword>
<feature type="domain" description="Neurotransmitter-gated ion-channel ligand-binding" evidence="7">
    <location>
        <begin position="38"/>
        <end position="243"/>
    </location>
</feature>
<dbReference type="GO" id="GO:0005230">
    <property type="term" value="F:extracellular ligand-gated monoatomic ion channel activity"/>
    <property type="evidence" value="ECO:0007669"/>
    <property type="project" value="InterPro"/>
</dbReference>
<feature type="compositionally biased region" description="Basic and acidic residues" evidence="6">
    <location>
        <begin position="626"/>
        <end position="638"/>
    </location>
</feature>
<dbReference type="GO" id="GO:0004888">
    <property type="term" value="F:transmembrane signaling receptor activity"/>
    <property type="evidence" value="ECO:0007669"/>
    <property type="project" value="InterPro"/>
</dbReference>
<dbReference type="SUPFAM" id="SSF90112">
    <property type="entry name" value="Neurotransmitter-gated ion-channel transmembrane pore"/>
    <property type="match status" value="1"/>
</dbReference>
<feature type="domain" description="Neurotransmitter-gated ion-channel transmembrane" evidence="8">
    <location>
        <begin position="250"/>
        <end position="361"/>
    </location>
</feature>
<dbReference type="Gene3D" id="2.70.170.10">
    <property type="entry name" value="Neurotransmitter-gated ion-channel ligand-binding domain"/>
    <property type="match status" value="1"/>
</dbReference>
<organism evidence="9 10">
    <name type="scientific">Caenorhabditis briggsae</name>
    <dbReference type="NCBI Taxonomy" id="6238"/>
    <lineage>
        <taxon>Eukaryota</taxon>
        <taxon>Metazoa</taxon>
        <taxon>Ecdysozoa</taxon>
        <taxon>Nematoda</taxon>
        <taxon>Chromadorea</taxon>
        <taxon>Rhabditida</taxon>
        <taxon>Rhabditina</taxon>
        <taxon>Rhabditomorpha</taxon>
        <taxon>Rhabditoidea</taxon>
        <taxon>Rhabditidae</taxon>
        <taxon>Peloderinae</taxon>
        <taxon>Caenorhabditis</taxon>
    </lineage>
</organism>
<dbReference type="PANTHER" id="PTHR18945">
    <property type="entry name" value="NEUROTRANSMITTER GATED ION CHANNEL"/>
    <property type="match status" value="1"/>
</dbReference>
<dbReference type="Gene3D" id="1.20.58.390">
    <property type="entry name" value="Neurotransmitter-gated ion-channel transmembrane domain"/>
    <property type="match status" value="1"/>
</dbReference>
<dbReference type="SUPFAM" id="SSF63712">
    <property type="entry name" value="Nicotinic receptor ligand binding domain-like"/>
    <property type="match status" value="1"/>
</dbReference>
<proteinExistence type="inferred from homology"/>
<keyword evidence="10" id="KW-1185">Reference proteome</keyword>
<feature type="transmembrane region" description="Helical" evidence="5">
    <location>
        <begin position="495"/>
        <end position="518"/>
    </location>
</feature>
<evidence type="ECO:0000256" key="4">
    <source>
        <dbReference type="ARBA" id="ARBA00023136"/>
    </source>
</evidence>
<feature type="transmembrane region" description="Helical" evidence="5">
    <location>
        <begin position="524"/>
        <end position="543"/>
    </location>
</feature>
<dbReference type="PROSITE" id="PS00236">
    <property type="entry name" value="NEUROTR_ION_CHANNEL"/>
    <property type="match status" value="1"/>
</dbReference>
<comment type="subcellular location">
    <subcellularLocation>
        <location evidence="1">Membrane</location>
        <topology evidence="1">Multi-pass membrane protein</topology>
    </subcellularLocation>
</comment>
<feature type="chain" id="PRO_5041768033" evidence="5">
    <location>
        <begin position="24"/>
        <end position="666"/>
    </location>
</feature>
<comment type="caution">
    <text evidence="5">Lacks conserved residue(s) required for the propagation of feature annotation.</text>
</comment>
<dbReference type="InterPro" id="IPR006202">
    <property type="entry name" value="Neur_chan_lig-bd"/>
</dbReference>
<dbReference type="InterPro" id="IPR006029">
    <property type="entry name" value="Neurotrans-gated_channel_TM"/>
</dbReference>
<dbReference type="CDD" id="cd19051">
    <property type="entry name" value="LGIC_TM_cation"/>
    <property type="match status" value="1"/>
</dbReference>
<comment type="similarity">
    <text evidence="5">Belongs to the ligand-gated ion channel (TC 1.A.9) family.</text>
</comment>
<dbReference type="InterPro" id="IPR038050">
    <property type="entry name" value="Neuro_actylchol_rec"/>
</dbReference>
<accession>A0AAE9FIY1</accession>
<sequence length="666" mass="77737">MYSRISHLLFISILSFFVTCEKANEAVVVEQKEDRNERELAKHLLSDYYQYTRPVRNYSSVLNVTVQPQIYNLVEVNEQNEQIKILLWFPQSWKDDYLTWDPKDWNGIERIIIPKSQIWIPDGYIFNTVEETEPLENHNARVRYDGRVEVDFNKLVDLTCPMSVLSFPFDVQLCALQFGSWSYQAHAISFNVLDTFVPKKSKNSEWDIVSFNATKMTTKYGDTLGGFNVYEEIFYYLELRRKPLYYIVVILLPSFLIVTVSNVGLFTPHGVHGDREEHVSLGLTTMLTMAVILDMVTGQMPRSAEGIPLLGMYVLIEFVISVIAVLVSVVIIFAHERMLYLDATPPYWVYKLFSDECKMSLEEIEEDFCSKPADLVQELRFCMEEIKRYLDEQESTEKNRIIWQRTYCPVEKKAMTKLQSSNVTVIGVMLILTTTIVFMGGKPIHELHLLDTEKFYFSPFVFIIFNLFMCTATVPKGSDIEHQKVRPLPTKEKRGYIMGLLMIIFVSIGAQIIFWNIGWERQRSFNVFAISNVFMTSCFMFFVSHRMEDVYTTSYIQFSIPLFVCPATYFFFKFTTPSDSWLYHFYYNIFIITCIIEIYAALAGQLYQAIPKEVQEKPHVRVLPNKPDESSDSDWEKVSDEEEDDYDSAEDDEIEEEIKDEILIEI</sequence>
<dbReference type="InterPro" id="IPR036719">
    <property type="entry name" value="Neuro-gated_channel_TM_sf"/>
</dbReference>
<dbReference type="FunFam" id="1.20.58.390:FF:000089">
    <property type="entry name" value="Ligand-Gated ion Channel"/>
    <property type="match status" value="1"/>
</dbReference>
<feature type="transmembrane region" description="Helical" evidence="5">
    <location>
        <begin position="310"/>
        <end position="334"/>
    </location>
</feature>
<evidence type="ECO:0000256" key="3">
    <source>
        <dbReference type="ARBA" id="ARBA00022989"/>
    </source>
</evidence>
<dbReference type="Pfam" id="PF02932">
    <property type="entry name" value="Neur_chan_memb"/>
    <property type="match status" value="1"/>
</dbReference>